<keyword evidence="2" id="KW-0012">Acyltransferase</keyword>
<dbReference type="GO" id="GO:0016747">
    <property type="term" value="F:acyltransferase activity, transferring groups other than amino-acyl groups"/>
    <property type="evidence" value="ECO:0007669"/>
    <property type="project" value="InterPro"/>
</dbReference>
<evidence type="ECO:0000256" key="2">
    <source>
        <dbReference type="ARBA" id="ARBA00023315"/>
    </source>
</evidence>
<reference evidence="5 6" key="1">
    <citation type="submission" date="2016-09" db="EMBL/GenBank/DDBJ databases">
        <title>Rhizobium oryziradicis sp. nov., isolated from the root of rice.</title>
        <authorList>
            <person name="Zhao J."/>
            <person name="Zhang X."/>
        </authorList>
    </citation>
    <scope>NUCLEOTIDE SEQUENCE [LARGE SCALE GENOMIC DNA]</scope>
    <source>
        <strain evidence="5 6">14971</strain>
    </source>
</reference>
<dbReference type="CDD" id="cd04301">
    <property type="entry name" value="NAT_SF"/>
    <property type="match status" value="1"/>
</dbReference>
<dbReference type="Proteomes" id="UP000185598">
    <property type="component" value="Unassembled WGS sequence"/>
</dbReference>
<organism evidence="5 6">
    <name type="scientific">Allorhizobium taibaishanense</name>
    <dbReference type="NCBI Taxonomy" id="887144"/>
    <lineage>
        <taxon>Bacteria</taxon>
        <taxon>Pseudomonadati</taxon>
        <taxon>Pseudomonadota</taxon>
        <taxon>Alphaproteobacteria</taxon>
        <taxon>Hyphomicrobiales</taxon>
        <taxon>Rhizobiaceae</taxon>
        <taxon>Rhizobium/Agrobacterium group</taxon>
        <taxon>Allorhizobium</taxon>
    </lineage>
</organism>
<sequence>MTETVILRSSPHSEIARPLIDALIKDYDSRYGHVNQRPGSARAEVERYPAQAFAPPFGDFLLLQRDGETVAGGAFMSHDNDVAEIKRVWTHPALRRQGLARQVMIALEESAATLGYSRAYLTTGFLQPEAVSLYLSLGYRPLFDLEADPALYRSLPFEKMIGRRAGEVSQTPVAQPAASFDAATDRVNSIKAEQARKIEARLALHQAAE</sequence>
<dbReference type="PANTHER" id="PTHR43877">
    <property type="entry name" value="AMINOALKYLPHOSPHONATE N-ACETYLTRANSFERASE-RELATED-RELATED"/>
    <property type="match status" value="1"/>
</dbReference>
<dbReference type="InterPro" id="IPR016181">
    <property type="entry name" value="Acyl_CoA_acyltransferase"/>
</dbReference>
<keyword evidence="6" id="KW-1185">Reference proteome</keyword>
<dbReference type="EMBL" id="MKIN01000019">
    <property type="protein sequence ID" value="OLP51647.1"/>
    <property type="molecule type" value="Genomic_DNA"/>
</dbReference>
<reference evidence="4 7" key="2">
    <citation type="submission" date="2020-08" db="EMBL/GenBank/DDBJ databases">
        <title>Genomic Encyclopedia of Type Strains, Phase IV (KMG-IV): sequencing the most valuable type-strain genomes for metagenomic binning, comparative biology and taxonomic classification.</title>
        <authorList>
            <person name="Goeker M."/>
        </authorList>
    </citation>
    <scope>NUCLEOTIDE SEQUENCE [LARGE SCALE GENOMIC DNA]</scope>
    <source>
        <strain evidence="4 7">DSM 100021</strain>
    </source>
</reference>
<protein>
    <submittedName>
        <fullName evidence="5">GNAT family N-acetyltransferase</fullName>
    </submittedName>
    <submittedName>
        <fullName evidence="4">GNAT superfamily N-acetyltransferase</fullName>
    </submittedName>
</protein>
<dbReference type="OrthoDB" id="9803233at2"/>
<name>A0A1Q9A9Z8_9HYPH</name>
<feature type="domain" description="N-acetyltransferase" evidence="3">
    <location>
        <begin position="5"/>
        <end position="158"/>
    </location>
</feature>
<accession>A0A1Q9A9Z8</accession>
<dbReference type="STRING" id="887144.BJF91_16585"/>
<dbReference type="InterPro" id="IPR050832">
    <property type="entry name" value="Bact_Acetyltransf"/>
</dbReference>
<dbReference type="EMBL" id="JACIED010000006">
    <property type="protein sequence ID" value="MBB4010037.1"/>
    <property type="molecule type" value="Genomic_DNA"/>
</dbReference>
<dbReference type="PROSITE" id="PS51186">
    <property type="entry name" value="GNAT"/>
    <property type="match status" value="1"/>
</dbReference>
<evidence type="ECO:0000259" key="3">
    <source>
        <dbReference type="PROSITE" id="PS51186"/>
    </source>
</evidence>
<dbReference type="Pfam" id="PF00583">
    <property type="entry name" value="Acetyltransf_1"/>
    <property type="match status" value="1"/>
</dbReference>
<evidence type="ECO:0000313" key="7">
    <source>
        <dbReference type="Proteomes" id="UP000544107"/>
    </source>
</evidence>
<dbReference type="InterPro" id="IPR000182">
    <property type="entry name" value="GNAT_dom"/>
</dbReference>
<keyword evidence="1 5" id="KW-0808">Transferase</keyword>
<dbReference type="SUPFAM" id="SSF55729">
    <property type="entry name" value="Acyl-CoA N-acyltransferases (Nat)"/>
    <property type="match status" value="1"/>
</dbReference>
<dbReference type="PANTHER" id="PTHR43877:SF2">
    <property type="entry name" value="AMINOALKYLPHOSPHONATE N-ACETYLTRANSFERASE-RELATED"/>
    <property type="match status" value="1"/>
</dbReference>
<gene>
    <name evidence="5" type="ORF">BJF91_16585</name>
    <name evidence="4" type="ORF">GGQ71_004334</name>
</gene>
<evidence type="ECO:0000313" key="6">
    <source>
        <dbReference type="Proteomes" id="UP000185598"/>
    </source>
</evidence>
<evidence type="ECO:0000313" key="5">
    <source>
        <dbReference type="EMBL" id="OLP51647.1"/>
    </source>
</evidence>
<evidence type="ECO:0000256" key="1">
    <source>
        <dbReference type="ARBA" id="ARBA00022679"/>
    </source>
</evidence>
<dbReference type="AlphaFoldDB" id="A0A1Q9A9Z8"/>
<dbReference type="Gene3D" id="3.40.630.30">
    <property type="match status" value="1"/>
</dbReference>
<dbReference type="RefSeq" id="WP_075613340.1">
    <property type="nucleotide sequence ID" value="NZ_JACIED010000006.1"/>
</dbReference>
<comment type="caution">
    <text evidence="5">The sequence shown here is derived from an EMBL/GenBank/DDBJ whole genome shotgun (WGS) entry which is preliminary data.</text>
</comment>
<dbReference type="Proteomes" id="UP000544107">
    <property type="component" value="Unassembled WGS sequence"/>
</dbReference>
<evidence type="ECO:0000313" key="4">
    <source>
        <dbReference type="EMBL" id="MBB4010037.1"/>
    </source>
</evidence>
<proteinExistence type="predicted"/>